<dbReference type="Proteomes" id="UP000229529">
    <property type="component" value="Unassembled WGS sequence"/>
</dbReference>
<evidence type="ECO:0000256" key="1">
    <source>
        <dbReference type="ARBA" id="ARBA00022962"/>
    </source>
</evidence>
<feature type="domain" description="CobQ/CobB/MinD/ParA nucleotide binding" evidence="3">
    <location>
        <begin position="11"/>
        <end position="242"/>
    </location>
</feature>
<keyword evidence="2" id="KW-0812">Transmembrane</keyword>
<dbReference type="PANTHER" id="PTHR21343">
    <property type="entry name" value="DETHIOBIOTIN SYNTHETASE"/>
    <property type="match status" value="1"/>
</dbReference>
<keyword evidence="2" id="KW-1133">Transmembrane helix</keyword>
<dbReference type="InterPro" id="IPR002586">
    <property type="entry name" value="CobQ/CobB/MinD/ParA_Nub-bd_dom"/>
</dbReference>
<proteinExistence type="predicted"/>
<protein>
    <submittedName>
        <fullName evidence="4">Cobyric acid synthase</fullName>
    </submittedName>
</protein>
<keyword evidence="1" id="KW-0315">Glutamine amidotransferase</keyword>
<dbReference type="InterPro" id="IPR027417">
    <property type="entry name" value="P-loop_NTPase"/>
</dbReference>
<comment type="caution">
    <text evidence="4">The sequence shown here is derived from an EMBL/GenBank/DDBJ whole genome shotgun (WGS) entry which is preliminary data.</text>
</comment>
<dbReference type="Gene3D" id="3.40.50.300">
    <property type="entry name" value="P-loop containing nucleotide triphosphate hydrolases"/>
    <property type="match status" value="1"/>
</dbReference>
<organism evidence="4 5">
    <name type="scientific">Candidatus Hodgkinia cicadicola</name>
    <dbReference type="NCBI Taxonomy" id="573658"/>
    <lineage>
        <taxon>Bacteria</taxon>
        <taxon>Pseudomonadati</taxon>
        <taxon>Pseudomonadota</taxon>
        <taxon>Alphaproteobacteria</taxon>
        <taxon>Hyphomicrobiales</taxon>
        <taxon>Candidatus Hodgkinia</taxon>
    </lineage>
</organism>
<name>A0ABX4MHA2_9HYPH</name>
<dbReference type="InterPro" id="IPR029062">
    <property type="entry name" value="Class_I_gatase-like"/>
</dbReference>
<dbReference type="SUPFAM" id="SSF52540">
    <property type="entry name" value="P-loop containing nucleoside triphosphate hydrolases"/>
    <property type="match status" value="1"/>
</dbReference>
<dbReference type="Pfam" id="PF01656">
    <property type="entry name" value="CbiA"/>
    <property type="match status" value="1"/>
</dbReference>
<feature type="transmembrane region" description="Helical" evidence="2">
    <location>
        <begin position="331"/>
        <end position="353"/>
    </location>
</feature>
<sequence length="488" mass="54156">MDKDCIMGTSIVVLATSSNAGKTFLCSCLCKIARNIGLRVAPFKAQNMGVASFKGHGQVGRINVAQWVQAVASNRLSSSDFNPFWIKPVGERMSQLYVEGGLARCKFTYPSSRRFRARMRVKIIDKINYLKDQNDLVVIEGAGSAIEANLTAFDIGNVWLAKRTLSMISLLVDMERGGALTSIIGTHCLLPESDRQMINGFFLNKFAGRISLLNPGLRSLEQATNWPCLGTIPWIVEALKLPWEDSLSEQYCWPNSKPMAIVVDILFGNGIEELNSLNLEENLKVVLLRTVPSWIPKELRLIILPDSGSAILTIKRLYQTKWVDYLIRARMYGVLIVGIGAGFLAICSSFSWLGGLTWADLKAFDNNMLCLEVPSYALQCSCRLLSTTFGAYPSIYAPCLQGIANSQGKWRQLIESTGLCYGIWNSNVWCIAVNGVFINDSFRSGLMRFIGVKPSKVVYEEYIQTTINNAAIKVAECIGTNLYRLFGL</sequence>
<accession>A0ABX4MHA2</accession>
<evidence type="ECO:0000256" key="2">
    <source>
        <dbReference type="SAM" id="Phobius"/>
    </source>
</evidence>
<gene>
    <name evidence="4" type="primary">cobQ</name>
    <name evidence="4" type="ORF">alecur_131</name>
</gene>
<dbReference type="PANTHER" id="PTHR21343:SF1">
    <property type="entry name" value="COBYRIC ACID SYNTHASE"/>
    <property type="match status" value="1"/>
</dbReference>
<keyword evidence="2" id="KW-0472">Membrane</keyword>
<evidence type="ECO:0000313" key="5">
    <source>
        <dbReference type="Proteomes" id="UP000229529"/>
    </source>
</evidence>
<evidence type="ECO:0000259" key="3">
    <source>
        <dbReference type="Pfam" id="PF01656"/>
    </source>
</evidence>
<dbReference type="EMBL" id="NXGS01000090">
    <property type="protein sequence ID" value="PIM96338.1"/>
    <property type="molecule type" value="Genomic_DNA"/>
</dbReference>
<evidence type="ECO:0000313" key="4">
    <source>
        <dbReference type="EMBL" id="PIM96338.1"/>
    </source>
</evidence>
<keyword evidence="5" id="KW-1185">Reference proteome</keyword>
<dbReference type="SUPFAM" id="SSF52317">
    <property type="entry name" value="Class I glutamine amidotransferase-like"/>
    <property type="match status" value="1"/>
</dbReference>
<reference evidence="4" key="1">
    <citation type="submission" date="2017-09" db="EMBL/GenBank/DDBJ databases">
        <authorList>
            <person name="Campbell M.A."/>
            <person name="Lukasik P."/>
            <person name="Simon C."/>
            <person name="McCutcheon J.P."/>
        </authorList>
    </citation>
    <scope>NUCLEOTIDE SEQUENCE [LARGE SCALE GENOMIC DNA]</scope>
    <source>
        <strain evidence="4">ALECUR</strain>
    </source>
</reference>